<keyword evidence="2" id="KW-1185">Reference proteome</keyword>
<organism evidence="1 2">
    <name type="scientific">Tetranychus urticae</name>
    <name type="common">Two-spotted spider mite</name>
    <dbReference type="NCBI Taxonomy" id="32264"/>
    <lineage>
        <taxon>Eukaryota</taxon>
        <taxon>Metazoa</taxon>
        <taxon>Ecdysozoa</taxon>
        <taxon>Arthropoda</taxon>
        <taxon>Chelicerata</taxon>
        <taxon>Arachnida</taxon>
        <taxon>Acari</taxon>
        <taxon>Acariformes</taxon>
        <taxon>Trombidiformes</taxon>
        <taxon>Prostigmata</taxon>
        <taxon>Eleutherengona</taxon>
        <taxon>Raphignathae</taxon>
        <taxon>Tetranychoidea</taxon>
        <taxon>Tetranychidae</taxon>
        <taxon>Tetranychus</taxon>
    </lineage>
</organism>
<dbReference type="AlphaFoldDB" id="T1KR74"/>
<dbReference type="EMBL" id="CAEY01000384">
    <property type="status" value="NOT_ANNOTATED_CDS"/>
    <property type="molecule type" value="Genomic_DNA"/>
</dbReference>
<reference evidence="1" key="2">
    <citation type="submission" date="2015-06" db="UniProtKB">
        <authorList>
            <consortium name="EnsemblMetazoa"/>
        </authorList>
    </citation>
    <scope>IDENTIFICATION</scope>
</reference>
<accession>T1KR74</accession>
<name>T1KR74_TETUR</name>
<dbReference type="HOGENOM" id="CLU_3392823_0_0_1"/>
<evidence type="ECO:0000313" key="1">
    <source>
        <dbReference type="EnsemblMetazoa" id="tetur18g02510.1"/>
    </source>
</evidence>
<proteinExistence type="predicted"/>
<dbReference type="EnsemblMetazoa" id="tetur18g02510.1">
    <property type="protein sequence ID" value="tetur18g02510.1"/>
    <property type="gene ID" value="tetur18g02510"/>
</dbReference>
<dbReference type="Proteomes" id="UP000015104">
    <property type="component" value="Unassembled WGS sequence"/>
</dbReference>
<sequence length="32" mass="3600">MKSSLADNGFNCRLHNSNKDNAICINFTRSVE</sequence>
<reference evidence="2" key="1">
    <citation type="submission" date="2011-08" db="EMBL/GenBank/DDBJ databases">
        <authorList>
            <person name="Rombauts S."/>
        </authorList>
    </citation>
    <scope>NUCLEOTIDE SEQUENCE</scope>
    <source>
        <strain evidence="2">London</strain>
    </source>
</reference>
<evidence type="ECO:0000313" key="2">
    <source>
        <dbReference type="Proteomes" id="UP000015104"/>
    </source>
</evidence>
<protein>
    <submittedName>
        <fullName evidence="1">Uncharacterized protein</fullName>
    </submittedName>
</protein>